<evidence type="ECO:0000313" key="3">
    <source>
        <dbReference type="Proteomes" id="UP000019270"/>
    </source>
</evidence>
<evidence type="ECO:0000313" key="2">
    <source>
        <dbReference type="EMBL" id="EWG10592.1"/>
    </source>
</evidence>
<feature type="transmembrane region" description="Helical" evidence="1">
    <location>
        <begin position="21"/>
        <end position="46"/>
    </location>
</feature>
<dbReference type="InterPro" id="IPR010288">
    <property type="entry name" value="EcsB_ABC"/>
</dbReference>
<dbReference type="Proteomes" id="UP000019270">
    <property type="component" value="Unassembled WGS sequence"/>
</dbReference>
<protein>
    <submittedName>
        <fullName evidence="2">Uncharacterized protein</fullName>
    </submittedName>
</protein>
<reference evidence="2 3" key="2">
    <citation type="journal article" date="2016" name="Sci. Rep.">
        <title>A novel serine protease, Sep1, from Bacillus firmus DS-1 has nematicidal activity and degrades multiple intestinal-associated nematode proteins.</title>
        <authorList>
            <person name="Geng C."/>
            <person name="Nie X."/>
            <person name="Tang Z."/>
            <person name="Zhang Y."/>
            <person name="Lin J."/>
            <person name="Sun M."/>
            <person name="Peng D."/>
        </authorList>
    </citation>
    <scope>NUCLEOTIDE SEQUENCE [LARGE SCALE GENOMIC DNA]</scope>
    <source>
        <strain evidence="2 3">DS1</strain>
    </source>
</reference>
<feature type="transmembrane region" description="Helical" evidence="1">
    <location>
        <begin position="292"/>
        <end position="311"/>
    </location>
</feature>
<dbReference type="Pfam" id="PF05975">
    <property type="entry name" value="EcsB"/>
    <property type="match status" value="1"/>
</dbReference>
<feature type="transmembrane region" description="Helical" evidence="1">
    <location>
        <begin position="317"/>
        <end position="340"/>
    </location>
</feature>
<gene>
    <name evidence="2" type="ORF">PBF_13769</name>
</gene>
<keyword evidence="1" id="KW-0812">Transmembrane</keyword>
<feature type="transmembrane region" description="Helical" evidence="1">
    <location>
        <begin position="103"/>
        <end position="126"/>
    </location>
</feature>
<proteinExistence type="predicted"/>
<feature type="transmembrane region" description="Helical" evidence="1">
    <location>
        <begin position="361"/>
        <end position="385"/>
    </location>
</feature>
<dbReference type="AlphaFoldDB" id="W7L5V0"/>
<accession>W7L5V0</accession>
<dbReference type="eggNOG" id="COG4473">
    <property type="taxonomic scope" value="Bacteria"/>
</dbReference>
<feature type="transmembrane region" description="Helical" evidence="1">
    <location>
        <begin position="196"/>
        <end position="213"/>
    </location>
</feature>
<comment type="caution">
    <text evidence="2">The sequence shown here is derived from an EMBL/GenBank/DDBJ whole genome shotgun (WGS) entry which is preliminary data.</text>
</comment>
<evidence type="ECO:0000256" key="1">
    <source>
        <dbReference type="SAM" id="Phobius"/>
    </source>
</evidence>
<dbReference type="PATRIC" id="fig|1307436.3.peg.2947"/>
<feature type="transmembrane region" description="Helical" evidence="1">
    <location>
        <begin position="138"/>
        <end position="159"/>
    </location>
</feature>
<name>W7L5V0_CYTFI</name>
<dbReference type="GO" id="GO:0016020">
    <property type="term" value="C:membrane"/>
    <property type="evidence" value="ECO:0007669"/>
    <property type="project" value="InterPro"/>
</dbReference>
<sequence length="392" mass="45825">MNSRSLFAERLIHSWKYQAGIFRSIADWTIMVYLIVPGTVIFGMVYRSWWLETPEWIAGLPLFFLFFLFYIFSWMGNFRPFVLEADKVFLVKNKTLFMGMRKWGFVYSLFFQAIGTAAMIAIFLPFLKNRYFLEWSQIAALLFFFISLKWSIMTVSYFLKRIAGKLKRYVITFVLFVLISWFSQLVYSLWSIGADFPVIISSAVLLSGALIRASQLLKKISALEFEVMLEQEEKTKYIKWIFMMAPDLEKPVVSMRTKPLLFRNSRRIFNARTPITGLAELFIKIFMRNPSYIFSYFQIISVSAAGILLIPPLWIKVIVSGVFLFLMYSWLSLTWDKAIMSHPFTKKYSEKDYYFTARNRTVLALFLLAIFLLGLFLSASAFILARFSFPGA</sequence>
<feature type="transmembrane region" description="Helical" evidence="1">
    <location>
        <begin position="58"/>
        <end position="82"/>
    </location>
</feature>
<feature type="transmembrane region" description="Helical" evidence="1">
    <location>
        <begin position="171"/>
        <end position="190"/>
    </location>
</feature>
<keyword evidence="1" id="KW-1133">Transmembrane helix</keyword>
<dbReference type="EMBL" id="APVL01000009">
    <property type="protein sequence ID" value="EWG10592.1"/>
    <property type="molecule type" value="Genomic_DNA"/>
</dbReference>
<organism evidence="2 3">
    <name type="scientific">Cytobacillus firmus DS1</name>
    <dbReference type="NCBI Taxonomy" id="1307436"/>
    <lineage>
        <taxon>Bacteria</taxon>
        <taxon>Bacillati</taxon>
        <taxon>Bacillota</taxon>
        <taxon>Bacilli</taxon>
        <taxon>Bacillales</taxon>
        <taxon>Bacillaceae</taxon>
        <taxon>Cytobacillus</taxon>
    </lineage>
</organism>
<dbReference type="OrthoDB" id="2448479at2"/>
<reference evidence="3" key="1">
    <citation type="submission" date="2013-03" db="EMBL/GenBank/DDBJ databases">
        <title>Draft genome sequence of Bacillus firmus DS1.</title>
        <authorList>
            <person name="Peng D."/>
            <person name="Zhu L."/>
            <person name="Sun M."/>
        </authorList>
    </citation>
    <scope>NUCLEOTIDE SEQUENCE [LARGE SCALE GENOMIC DNA]</scope>
    <source>
        <strain evidence="3">DS1</strain>
    </source>
</reference>
<keyword evidence="1" id="KW-0472">Membrane</keyword>
<dbReference type="RefSeq" id="WP_081757279.1">
    <property type="nucleotide sequence ID" value="NZ_APVL01000009.1"/>
</dbReference>